<dbReference type="GO" id="GO:0005737">
    <property type="term" value="C:cytoplasm"/>
    <property type="evidence" value="ECO:0007669"/>
    <property type="project" value="InterPro"/>
</dbReference>
<dbReference type="Proteomes" id="UP000599578">
    <property type="component" value="Unassembled WGS sequence"/>
</dbReference>
<dbReference type="Pfam" id="PF06005">
    <property type="entry name" value="ZapB"/>
    <property type="match status" value="1"/>
</dbReference>
<dbReference type="GO" id="GO:0043093">
    <property type="term" value="P:FtsZ-dependent cytokinesis"/>
    <property type="evidence" value="ECO:0007669"/>
    <property type="project" value="InterPro"/>
</dbReference>
<feature type="coiled-coil region" evidence="3">
    <location>
        <begin position="6"/>
        <end position="68"/>
    </location>
</feature>
<evidence type="ECO:0000313" key="4">
    <source>
        <dbReference type="EMBL" id="GGO87744.1"/>
    </source>
</evidence>
<dbReference type="NCBIfam" id="TIGR02449">
    <property type="entry name" value="TIGR02449 family protein"/>
    <property type="match status" value="1"/>
</dbReference>
<organism evidence="4 5">
    <name type="scientific">Marinobacterium nitratireducens</name>
    <dbReference type="NCBI Taxonomy" id="518897"/>
    <lineage>
        <taxon>Bacteria</taxon>
        <taxon>Pseudomonadati</taxon>
        <taxon>Pseudomonadota</taxon>
        <taxon>Gammaproteobacteria</taxon>
        <taxon>Oceanospirillales</taxon>
        <taxon>Oceanospirillaceae</taxon>
        <taxon>Marinobacterium</taxon>
    </lineage>
</organism>
<comment type="caution">
    <text evidence="4">The sequence shown here is derived from an EMBL/GenBank/DDBJ whole genome shotgun (WGS) entry which is preliminary data.</text>
</comment>
<reference evidence="4 5" key="1">
    <citation type="journal article" date="2014" name="Int. J. Syst. Evol. Microbiol.">
        <title>Complete genome sequence of Corynebacterium casei LMG S-19264T (=DSM 44701T), isolated from a smear-ripened cheese.</title>
        <authorList>
            <consortium name="US DOE Joint Genome Institute (JGI-PGF)"/>
            <person name="Walter F."/>
            <person name="Albersmeier A."/>
            <person name="Kalinowski J."/>
            <person name="Ruckert C."/>
        </authorList>
    </citation>
    <scope>NUCLEOTIDE SEQUENCE [LARGE SCALE GENOMIC DNA]</scope>
    <source>
        <strain evidence="4 5">CGMCC 1.7286</strain>
    </source>
</reference>
<accession>A0A917ZQB6</accession>
<keyword evidence="2" id="KW-0132">Cell division</keyword>
<keyword evidence="5" id="KW-1185">Reference proteome</keyword>
<sequence>MSDHYFDALERKIDQLLDHCHRLEQENVHLRQQEAALKEERARLLQLNDQTRSKVEAMIQRLKALEQNA</sequence>
<dbReference type="GO" id="GO:0000917">
    <property type="term" value="P:division septum assembly"/>
    <property type="evidence" value="ECO:0007669"/>
    <property type="project" value="UniProtKB-KW"/>
</dbReference>
<evidence type="ECO:0000313" key="5">
    <source>
        <dbReference type="Proteomes" id="UP000599578"/>
    </source>
</evidence>
<evidence type="ECO:0008006" key="6">
    <source>
        <dbReference type="Google" id="ProtNLM"/>
    </source>
</evidence>
<dbReference type="EMBL" id="BMLT01000014">
    <property type="protein sequence ID" value="GGO87744.1"/>
    <property type="molecule type" value="Genomic_DNA"/>
</dbReference>
<keyword evidence="1 3" id="KW-0175">Coiled coil</keyword>
<dbReference type="RefSeq" id="WP_188862567.1">
    <property type="nucleotide sequence ID" value="NZ_BMLT01000014.1"/>
</dbReference>
<dbReference type="InterPro" id="IPR012662">
    <property type="entry name" value="CHP02449"/>
</dbReference>
<evidence type="ECO:0000256" key="3">
    <source>
        <dbReference type="SAM" id="Coils"/>
    </source>
</evidence>
<protein>
    <recommendedName>
        <fullName evidence="6">Cell division protein ZapB</fullName>
    </recommendedName>
</protein>
<proteinExistence type="predicted"/>
<dbReference type="AlphaFoldDB" id="A0A917ZQB6"/>
<keyword evidence="2" id="KW-0131">Cell cycle</keyword>
<dbReference type="InterPro" id="IPR009252">
    <property type="entry name" value="Cell_div_ZapB"/>
</dbReference>
<evidence type="ECO:0000256" key="2">
    <source>
        <dbReference type="ARBA" id="ARBA00023210"/>
    </source>
</evidence>
<dbReference type="Gene3D" id="1.20.5.340">
    <property type="match status" value="1"/>
</dbReference>
<keyword evidence="2" id="KW-0717">Septation</keyword>
<evidence type="ECO:0000256" key="1">
    <source>
        <dbReference type="ARBA" id="ARBA00023054"/>
    </source>
</evidence>
<gene>
    <name evidence="4" type="ORF">GCM10011348_41630</name>
</gene>
<name>A0A917ZQB6_9GAMM</name>